<dbReference type="AlphaFoldDB" id="A0A382FY45"/>
<evidence type="ECO:0000256" key="1">
    <source>
        <dbReference type="SAM" id="MobiDB-lite"/>
    </source>
</evidence>
<organism evidence="2">
    <name type="scientific">marine metagenome</name>
    <dbReference type="NCBI Taxonomy" id="408172"/>
    <lineage>
        <taxon>unclassified sequences</taxon>
        <taxon>metagenomes</taxon>
        <taxon>ecological metagenomes</taxon>
    </lineage>
</organism>
<accession>A0A382FY45</accession>
<feature type="compositionally biased region" description="Basic and acidic residues" evidence="1">
    <location>
        <begin position="65"/>
        <end position="77"/>
    </location>
</feature>
<feature type="region of interest" description="Disordered" evidence="1">
    <location>
        <begin position="1"/>
        <end position="21"/>
    </location>
</feature>
<evidence type="ECO:0000313" key="2">
    <source>
        <dbReference type="EMBL" id="SVB67910.1"/>
    </source>
</evidence>
<feature type="region of interest" description="Disordered" evidence="1">
    <location>
        <begin position="65"/>
        <end position="94"/>
    </location>
</feature>
<proteinExistence type="predicted"/>
<feature type="compositionally biased region" description="Polar residues" evidence="1">
    <location>
        <begin position="81"/>
        <end position="94"/>
    </location>
</feature>
<gene>
    <name evidence="2" type="ORF">METZ01_LOCUS220764</name>
</gene>
<name>A0A382FY45_9ZZZZ</name>
<protein>
    <submittedName>
        <fullName evidence="2">Uncharacterized protein</fullName>
    </submittedName>
</protein>
<sequence>MSNWYDPDHLSEGTVRDNPRYEENDDWDCEIELSCHKTENSGRVSTVFMRYLRDKYGHKVADRTLKRAQKREQRSRAEYTPTISTSTQMPSGVF</sequence>
<dbReference type="EMBL" id="UINC01052504">
    <property type="protein sequence ID" value="SVB67910.1"/>
    <property type="molecule type" value="Genomic_DNA"/>
</dbReference>
<reference evidence="2" key="1">
    <citation type="submission" date="2018-05" db="EMBL/GenBank/DDBJ databases">
        <authorList>
            <person name="Lanie J.A."/>
            <person name="Ng W.-L."/>
            <person name="Kazmierczak K.M."/>
            <person name="Andrzejewski T.M."/>
            <person name="Davidsen T.M."/>
            <person name="Wayne K.J."/>
            <person name="Tettelin H."/>
            <person name="Glass J.I."/>
            <person name="Rusch D."/>
            <person name="Podicherti R."/>
            <person name="Tsui H.-C.T."/>
            <person name="Winkler M.E."/>
        </authorList>
    </citation>
    <scope>NUCLEOTIDE SEQUENCE</scope>
</reference>